<feature type="domain" description="PD-(D/E)XK nuclease-like" evidence="2">
    <location>
        <begin position="211"/>
        <end position="447"/>
    </location>
</feature>
<feature type="compositionally biased region" description="Polar residues" evidence="1">
    <location>
        <begin position="38"/>
        <end position="50"/>
    </location>
</feature>
<name>Q2H384_CHAGB</name>
<evidence type="ECO:0000313" key="4">
    <source>
        <dbReference type="Proteomes" id="UP000001056"/>
    </source>
</evidence>
<keyword evidence="4" id="KW-1185">Reference proteome</keyword>
<dbReference type="eggNOG" id="ENOG502SSXD">
    <property type="taxonomic scope" value="Eukaryota"/>
</dbReference>
<feature type="region of interest" description="Disordered" evidence="1">
    <location>
        <begin position="18"/>
        <end position="82"/>
    </location>
</feature>
<dbReference type="STRING" id="306901.Q2H384"/>
<dbReference type="RefSeq" id="XP_001222976.1">
    <property type="nucleotide sequence ID" value="XM_001222975.1"/>
</dbReference>
<evidence type="ECO:0000313" key="3">
    <source>
        <dbReference type="EMBL" id="EAQ87143.1"/>
    </source>
</evidence>
<dbReference type="VEuPathDB" id="FungiDB:CHGG_03762"/>
<dbReference type="InParanoid" id="Q2H384"/>
<reference evidence="4" key="1">
    <citation type="journal article" date="2015" name="Genome Announc.">
        <title>Draft genome sequence of the cellulolytic fungus Chaetomium globosum.</title>
        <authorList>
            <person name="Cuomo C.A."/>
            <person name="Untereiner W.A."/>
            <person name="Ma L.-J."/>
            <person name="Grabherr M."/>
            <person name="Birren B.W."/>
        </authorList>
    </citation>
    <scope>NUCLEOTIDE SEQUENCE [LARGE SCALE GENOMIC DNA]</scope>
    <source>
        <strain evidence="4">ATCC 6205 / CBS 148.51 / DSM 1962 / NBRC 6347 / NRRL 1970</strain>
    </source>
</reference>
<dbReference type="GeneID" id="4392533"/>
<feature type="compositionally biased region" description="Basic and acidic residues" evidence="1">
    <location>
        <begin position="60"/>
        <end position="71"/>
    </location>
</feature>
<protein>
    <recommendedName>
        <fullName evidence="2">PD-(D/E)XK nuclease-like domain-containing protein</fullName>
    </recommendedName>
</protein>
<dbReference type="OrthoDB" id="4579964at2759"/>
<dbReference type="Pfam" id="PF20516">
    <property type="entry name" value="PDDEXK_12"/>
    <property type="match status" value="1"/>
</dbReference>
<organism evidence="3 4">
    <name type="scientific">Chaetomium globosum (strain ATCC 6205 / CBS 148.51 / DSM 1962 / NBRC 6347 / NRRL 1970)</name>
    <name type="common">Soil fungus</name>
    <dbReference type="NCBI Taxonomy" id="306901"/>
    <lineage>
        <taxon>Eukaryota</taxon>
        <taxon>Fungi</taxon>
        <taxon>Dikarya</taxon>
        <taxon>Ascomycota</taxon>
        <taxon>Pezizomycotina</taxon>
        <taxon>Sordariomycetes</taxon>
        <taxon>Sordariomycetidae</taxon>
        <taxon>Sordariales</taxon>
        <taxon>Chaetomiaceae</taxon>
        <taxon>Chaetomium</taxon>
    </lineage>
</organism>
<evidence type="ECO:0000256" key="1">
    <source>
        <dbReference type="SAM" id="MobiDB-lite"/>
    </source>
</evidence>
<proteinExistence type="predicted"/>
<gene>
    <name evidence="3" type="ORF">CHGG_03762</name>
</gene>
<dbReference type="EMBL" id="CH408032">
    <property type="protein sequence ID" value="EAQ87143.1"/>
    <property type="molecule type" value="Genomic_DNA"/>
</dbReference>
<dbReference type="HOGENOM" id="CLU_027219_5_1_1"/>
<sequence>MYNDPAILDCWLSRVFNSHGDETTNANPNLKRPRELETTTPPSAATQTVGESPGPKKRKINDSRPESHEPGLDPDATPRSGRSLRLSANTLSMGTAFPLPSSLGYSSAASIVSDHQNTRSKNFRRRARPVKNIAGLQHLDKPIMFSSLDDNAEIEALYTDRPPPDSVYRKPGEGYSQDGIGQDEERVFDYFPLSALFSGTRQGALFQTRITHAELYKVRSIKVHARECSTLQRAEAAWNTQVHEPLLELALSRQHTSVIWENATSARILPHFLPYLVTGEVAEGKVVDFVLAPNLDSESELDFAIQNKLVAQAKQMKPSGFASGHLYVNQPDYHPLVRAPTAVTMVAKVAGASLEEGQLQLGIWTAAWHRRMETLGIGGGKLGPQLPTLPLILTHDHEWSLYFAVDRLNKIEVFGPIQIGMTDTLRNIYKLLTVLGFLGAWIDTTFRSWVFKAFCPRTD</sequence>
<dbReference type="OMA" id="WENATSA"/>
<dbReference type="Proteomes" id="UP000001056">
    <property type="component" value="Unassembled WGS sequence"/>
</dbReference>
<dbReference type="AlphaFoldDB" id="Q2H384"/>
<accession>Q2H384</accession>
<evidence type="ECO:0000259" key="2">
    <source>
        <dbReference type="Pfam" id="PF20516"/>
    </source>
</evidence>
<dbReference type="InterPro" id="IPR046797">
    <property type="entry name" value="PDDEXK_12"/>
</dbReference>